<sequence>MKKTLAMIAAAGLAAGSPALGQEAITAAGPEGDLAGTLIAPQDGQPVVLIVPGSGPTDRDGNNPMGVTAASYRLLAEALGERGIGSVRIDKRGMFGSAGAIPDANDVTIAAYADDVHSWIASAKAATGAECVWVLGHSEGGLVALEAAQRPDGICGVLLVASMGRKTGTILREQLQANPANAPILDQALEAIDTLEAGGTVDVTGMHPALMGLFAPQVQGFLKDMMARDPAELASSVEVPMLVVSGGKDIQTPPADGLALAEAQPEAVYVEIADMNHVLKTVTGEGRAANLATYADPSKPVTPELVDAIADFVTNKE</sequence>
<protein>
    <submittedName>
        <fullName evidence="3">Lysophospholipase</fullName>
    </submittedName>
</protein>
<feature type="chain" id="PRO_5040423499" evidence="1">
    <location>
        <begin position="22"/>
        <end position="317"/>
    </location>
</feature>
<dbReference type="SUPFAM" id="SSF53474">
    <property type="entry name" value="alpha/beta-Hydrolases"/>
    <property type="match status" value="1"/>
</dbReference>
<gene>
    <name evidence="3" type="ORF">KUV31_10850</name>
</gene>
<dbReference type="Gene3D" id="3.40.50.1820">
    <property type="entry name" value="alpha/beta hydrolase"/>
    <property type="match status" value="1"/>
</dbReference>
<evidence type="ECO:0000256" key="1">
    <source>
        <dbReference type="SAM" id="SignalP"/>
    </source>
</evidence>
<dbReference type="EMBL" id="JAHVKP010000001">
    <property type="protein sequence ID" value="MBY6218836.1"/>
    <property type="molecule type" value="Genomic_DNA"/>
</dbReference>
<dbReference type="PANTHER" id="PTHR43265">
    <property type="entry name" value="ESTERASE ESTD"/>
    <property type="match status" value="1"/>
</dbReference>
<dbReference type="InterPro" id="IPR029058">
    <property type="entry name" value="AB_hydrolase_fold"/>
</dbReference>
<accession>A0A9Q3S2F7</accession>
<dbReference type="Pfam" id="PF12146">
    <property type="entry name" value="Hydrolase_4"/>
    <property type="match status" value="1"/>
</dbReference>
<dbReference type="InterPro" id="IPR053145">
    <property type="entry name" value="AB_hydrolase_Est10"/>
</dbReference>
<feature type="signal peptide" evidence="1">
    <location>
        <begin position="1"/>
        <end position="21"/>
    </location>
</feature>
<evidence type="ECO:0000313" key="4">
    <source>
        <dbReference type="Proteomes" id="UP000824927"/>
    </source>
</evidence>
<dbReference type="AlphaFoldDB" id="A0A9Q3S2F7"/>
<keyword evidence="1" id="KW-0732">Signal</keyword>
<dbReference type="RefSeq" id="WP_222405527.1">
    <property type="nucleotide sequence ID" value="NZ_JAHVKP010000001.1"/>
</dbReference>
<proteinExistence type="predicted"/>
<dbReference type="Proteomes" id="UP000824927">
    <property type="component" value="Unassembled WGS sequence"/>
</dbReference>
<dbReference type="GO" id="GO:0052689">
    <property type="term" value="F:carboxylic ester hydrolase activity"/>
    <property type="evidence" value="ECO:0007669"/>
    <property type="project" value="TreeGrafter"/>
</dbReference>
<name>A0A9Q3S2F7_9SPHN</name>
<dbReference type="PANTHER" id="PTHR43265:SF1">
    <property type="entry name" value="ESTERASE ESTD"/>
    <property type="match status" value="1"/>
</dbReference>
<reference evidence="3" key="1">
    <citation type="submission" date="2021-06" db="EMBL/GenBank/DDBJ databases">
        <title>50 bacteria genomes isolated from Dapeng, Shenzhen, China.</title>
        <authorList>
            <person name="Zheng W."/>
            <person name="Yu S."/>
            <person name="Huang Y."/>
        </authorList>
    </citation>
    <scope>NUCLEOTIDE SEQUENCE</scope>
    <source>
        <strain evidence="3">DP4N28-2</strain>
    </source>
</reference>
<evidence type="ECO:0000259" key="2">
    <source>
        <dbReference type="Pfam" id="PF12146"/>
    </source>
</evidence>
<evidence type="ECO:0000313" key="3">
    <source>
        <dbReference type="EMBL" id="MBY6218836.1"/>
    </source>
</evidence>
<feature type="domain" description="Serine aminopeptidase S33" evidence="2">
    <location>
        <begin position="68"/>
        <end position="266"/>
    </location>
</feature>
<comment type="caution">
    <text evidence="3">The sequence shown here is derived from an EMBL/GenBank/DDBJ whole genome shotgun (WGS) entry which is preliminary data.</text>
</comment>
<dbReference type="InterPro" id="IPR022742">
    <property type="entry name" value="Hydrolase_4"/>
</dbReference>
<organism evidence="3 4">
    <name type="scientific">Qipengyuania aquimaris</name>
    <dbReference type="NCBI Taxonomy" id="255984"/>
    <lineage>
        <taxon>Bacteria</taxon>
        <taxon>Pseudomonadati</taxon>
        <taxon>Pseudomonadota</taxon>
        <taxon>Alphaproteobacteria</taxon>
        <taxon>Sphingomonadales</taxon>
        <taxon>Erythrobacteraceae</taxon>
        <taxon>Qipengyuania</taxon>
    </lineage>
</organism>